<sequence>MGEARLWVLARLPALAGGLSFLLLWLLVPHWGVRDSLPEALRQLAALLVGAGLRWFVPRTPAVRQAVSQLPPRQRFDEEWQVYFWLLGLTLLLFVGLLLFAG</sequence>
<keyword evidence="1" id="KW-1133">Transmembrane helix</keyword>
<reference evidence="3" key="1">
    <citation type="submission" date="2018-01" db="EMBL/GenBank/DDBJ databases">
        <title>Draft Genome Sequence of the Radioresistant Bacterium Deinococcus aerius TR0125, Isolated from the Higher Atmosphere above Japan.</title>
        <authorList>
            <person name="Satoh K."/>
            <person name="Arai H."/>
            <person name="Sanzen T."/>
            <person name="Kawaguchi Y."/>
            <person name="Hayashi H."/>
            <person name="Yokobori S."/>
            <person name="Yamagishi A."/>
            <person name="Oono Y."/>
            <person name="Narumi I."/>
        </authorList>
    </citation>
    <scope>NUCLEOTIDE SEQUENCE [LARGE SCALE GENOMIC DNA]</scope>
    <source>
        <strain evidence="3">TR0125</strain>
    </source>
</reference>
<keyword evidence="1" id="KW-0472">Membrane</keyword>
<evidence type="ECO:0000256" key="1">
    <source>
        <dbReference type="SAM" id="Phobius"/>
    </source>
</evidence>
<gene>
    <name evidence="2" type="ORF">DAERI_030059</name>
</gene>
<keyword evidence="3" id="KW-1185">Reference proteome</keyword>
<dbReference type="AlphaFoldDB" id="A0A2I9CT31"/>
<evidence type="ECO:0000313" key="3">
    <source>
        <dbReference type="Proteomes" id="UP000236569"/>
    </source>
</evidence>
<proteinExistence type="predicted"/>
<evidence type="ECO:0000313" key="2">
    <source>
        <dbReference type="EMBL" id="GBF04893.1"/>
    </source>
</evidence>
<comment type="caution">
    <text evidence="2">The sequence shown here is derived from an EMBL/GenBank/DDBJ whole genome shotgun (WGS) entry which is preliminary data.</text>
</comment>
<protein>
    <submittedName>
        <fullName evidence="2">Uncharacterized protein</fullName>
    </submittedName>
</protein>
<name>A0A2I9CT31_9DEIO</name>
<dbReference type="EMBL" id="BFAG01000003">
    <property type="protein sequence ID" value="GBF04893.1"/>
    <property type="molecule type" value="Genomic_DNA"/>
</dbReference>
<keyword evidence="1" id="KW-0812">Transmembrane</keyword>
<dbReference type="RefSeq" id="WP_103128363.1">
    <property type="nucleotide sequence ID" value="NZ_BFAG01000003.1"/>
</dbReference>
<feature type="transmembrane region" description="Helical" evidence="1">
    <location>
        <begin position="82"/>
        <end position="101"/>
    </location>
</feature>
<organism evidence="2 3">
    <name type="scientific">Deinococcus aerius</name>
    <dbReference type="NCBI Taxonomy" id="200253"/>
    <lineage>
        <taxon>Bacteria</taxon>
        <taxon>Thermotogati</taxon>
        <taxon>Deinococcota</taxon>
        <taxon>Deinococci</taxon>
        <taxon>Deinococcales</taxon>
        <taxon>Deinococcaceae</taxon>
        <taxon>Deinococcus</taxon>
    </lineage>
</organism>
<dbReference type="Proteomes" id="UP000236569">
    <property type="component" value="Unassembled WGS sequence"/>
</dbReference>
<feature type="transmembrane region" description="Helical" evidence="1">
    <location>
        <begin position="6"/>
        <end position="28"/>
    </location>
</feature>
<accession>A0A2I9CT31</accession>